<evidence type="ECO:0000313" key="3">
    <source>
        <dbReference type="Proteomes" id="UP000238205"/>
    </source>
</evidence>
<dbReference type="RefSeq" id="WP_106190022.1">
    <property type="nucleotide sequence ID" value="NZ_PVTO01000001.1"/>
</dbReference>
<evidence type="ECO:0000256" key="1">
    <source>
        <dbReference type="SAM" id="MobiDB-lite"/>
    </source>
</evidence>
<proteinExistence type="predicted"/>
<feature type="compositionally biased region" description="Polar residues" evidence="1">
    <location>
        <begin position="174"/>
        <end position="187"/>
    </location>
</feature>
<feature type="compositionally biased region" description="Acidic residues" evidence="1">
    <location>
        <begin position="264"/>
        <end position="273"/>
    </location>
</feature>
<dbReference type="EMBL" id="PVTO01000001">
    <property type="protein sequence ID" value="PRY84150.1"/>
    <property type="molecule type" value="Genomic_DNA"/>
</dbReference>
<name>A0A2T0WBQ6_9LACT</name>
<evidence type="ECO:0000313" key="2">
    <source>
        <dbReference type="EMBL" id="PRY84150.1"/>
    </source>
</evidence>
<dbReference type="OrthoDB" id="2155783at2"/>
<organism evidence="2 3">
    <name type="scientific">Alkalibacterium olivapovliticus</name>
    <dbReference type="NCBI Taxonomy" id="99907"/>
    <lineage>
        <taxon>Bacteria</taxon>
        <taxon>Bacillati</taxon>
        <taxon>Bacillota</taxon>
        <taxon>Bacilli</taxon>
        <taxon>Lactobacillales</taxon>
        <taxon>Carnobacteriaceae</taxon>
        <taxon>Alkalibacterium</taxon>
    </lineage>
</organism>
<sequence>MDRHILGTFTNEEDTVIEVKRLIEEEDYASDELTLVIDKHGDYNKRLNTFKEVHIEQVEVEEETVWEKIKDTFSFGSYDSKASHSILEDYGVPHDQADHYMDALKEGEIILLADSDAPKSTELSEVNEEIVMKERNDMVDNNKENQPLDEVNSEEEDAIKNKDNNPEDVKTSESKQTTESIDPSQAENMREDNTAEGDSDSSSDEKPDGEDLKQNKEEDPDLTGEEETVDAEESKHGHGNKIAKGVVRPEAKSPLNTDDKEEKDPSEESEAPESDANYPEQSEESGMKSEE</sequence>
<feature type="compositionally biased region" description="Basic and acidic residues" evidence="1">
    <location>
        <begin position="158"/>
        <end position="173"/>
    </location>
</feature>
<keyword evidence="3" id="KW-1185">Reference proteome</keyword>
<dbReference type="AlphaFoldDB" id="A0A2T0WBQ6"/>
<accession>A0A2T0WBQ6</accession>
<protein>
    <submittedName>
        <fullName evidence="2">Heat induced stress protein YflT</fullName>
    </submittedName>
</protein>
<feature type="compositionally biased region" description="Basic and acidic residues" evidence="1">
    <location>
        <begin position="247"/>
        <end position="263"/>
    </location>
</feature>
<feature type="compositionally biased region" description="Basic and acidic residues" evidence="1">
    <location>
        <begin position="203"/>
        <end position="217"/>
    </location>
</feature>
<gene>
    <name evidence="2" type="ORF">CLV38_10162</name>
</gene>
<feature type="compositionally biased region" description="Basic and acidic residues" evidence="1">
    <location>
        <begin position="134"/>
        <end position="143"/>
    </location>
</feature>
<feature type="region of interest" description="Disordered" evidence="1">
    <location>
        <begin position="134"/>
        <end position="291"/>
    </location>
</feature>
<comment type="caution">
    <text evidence="2">The sequence shown here is derived from an EMBL/GenBank/DDBJ whole genome shotgun (WGS) entry which is preliminary data.</text>
</comment>
<feature type="compositionally biased region" description="Acidic residues" evidence="1">
    <location>
        <begin position="218"/>
        <end position="231"/>
    </location>
</feature>
<dbReference type="Proteomes" id="UP000238205">
    <property type="component" value="Unassembled WGS sequence"/>
</dbReference>
<reference evidence="2 3" key="1">
    <citation type="submission" date="2018-03" db="EMBL/GenBank/DDBJ databases">
        <title>Genomic Encyclopedia of Archaeal and Bacterial Type Strains, Phase II (KMG-II): from individual species to whole genera.</title>
        <authorList>
            <person name="Goeker M."/>
        </authorList>
    </citation>
    <scope>NUCLEOTIDE SEQUENCE [LARGE SCALE GENOMIC DNA]</scope>
    <source>
        <strain evidence="2 3">DSM 13175</strain>
    </source>
</reference>